<keyword evidence="2" id="KW-1185">Reference proteome</keyword>
<proteinExistence type="predicted"/>
<gene>
    <name evidence="1" type="ORF">GCM10011416_23020</name>
</gene>
<reference evidence="1" key="1">
    <citation type="journal article" date="2014" name="Int. J. Syst. Evol. Microbiol.">
        <title>Complete genome sequence of Corynebacterium casei LMG S-19264T (=DSM 44701T), isolated from a smear-ripened cheese.</title>
        <authorList>
            <consortium name="US DOE Joint Genome Institute (JGI-PGF)"/>
            <person name="Walter F."/>
            <person name="Albersmeier A."/>
            <person name="Kalinowski J."/>
            <person name="Ruckert C."/>
        </authorList>
    </citation>
    <scope>NUCLEOTIDE SEQUENCE</scope>
    <source>
        <strain evidence="1">CGMCC 1.15763</strain>
    </source>
</reference>
<accession>A0A917I346</accession>
<evidence type="ECO:0000313" key="2">
    <source>
        <dbReference type="Proteomes" id="UP000633278"/>
    </source>
</evidence>
<comment type="caution">
    <text evidence="1">The sequence shown here is derived from an EMBL/GenBank/DDBJ whole genome shotgun (WGS) entry which is preliminary data.</text>
</comment>
<dbReference type="RefSeq" id="WP_188599502.1">
    <property type="nucleotide sequence ID" value="NZ_BMJW01000003.1"/>
</dbReference>
<name>A0A917I346_9FLAO</name>
<dbReference type="AlphaFoldDB" id="A0A917I346"/>
<organism evidence="1 2">
    <name type="scientific">Polaribacter pacificus</name>
    <dbReference type="NCBI Taxonomy" id="1775173"/>
    <lineage>
        <taxon>Bacteria</taxon>
        <taxon>Pseudomonadati</taxon>
        <taxon>Bacteroidota</taxon>
        <taxon>Flavobacteriia</taxon>
        <taxon>Flavobacteriales</taxon>
        <taxon>Flavobacteriaceae</taxon>
    </lineage>
</organism>
<dbReference type="Proteomes" id="UP000633278">
    <property type="component" value="Unassembled WGS sequence"/>
</dbReference>
<reference evidence="1" key="2">
    <citation type="submission" date="2020-09" db="EMBL/GenBank/DDBJ databases">
        <authorList>
            <person name="Sun Q."/>
            <person name="Zhou Y."/>
        </authorList>
    </citation>
    <scope>NUCLEOTIDE SEQUENCE</scope>
    <source>
        <strain evidence="1">CGMCC 1.15763</strain>
    </source>
</reference>
<dbReference type="EMBL" id="BMJW01000003">
    <property type="protein sequence ID" value="GGH03477.1"/>
    <property type="molecule type" value="Genomic_DNA"/>
</dbReference>
<sequence length="226" mass="25561">MHKYFTSILVLFFVFQGFGQQKKDSTDYKTAYGIRLGIDLSKPILGLIDKNYSGFEVVADYRLRKNMYLAAEIGNESNTTTDDYFATTAKGSYAKVGVNINAYQNWLDMNNEILVGFRYAFSNFDQTLNSYTINTGSDYFPGDLNSVGATSTDLKAHWAELVLGVKAETLKNLYLGFSISYNILFSVDDPQGFKTLYVPGFNRVFESKTGFGFNYTISYTIPFFKK</sequence>
<dbReference type="InterPro" id="IPR046111">
    <property type="entry name" value="DUF6048"/>
</dbReference>
<dbReference type="Pfam" id="PF19515">
    <property type="entry name" value="DUF6048"/>
    <property type="match status" value="1"/>
</dbReference>
<protein>
    <submittedName>
        <fullName evidence="1">Uncharacterized protein</fullName>
    </submittedName>
</protein>
<evidence type="ECO:0000313" key="1">
    <source>
        <dbReference type="EMBL" id="GGH03477.1"/>
    </source>
</evidence>